<evidence type="ECO:0000256" key="2">
    <source>
        <dbReference type="ARBA" id="ARBA00022528"/>
    </source>
</evidence>
<evidence type="ECO:0000256" key="3">
    <source>
        <dbReference type="ARBA" id="ARBA00022640"/>
    </source>
</evidence>
<feature type="region of interest" description="Disordered" evidence="4">
    <location>
        <begin position="404"/>
        <end position="431"/>
    </location>
</feature>
<evidence type="ECO:0000256" key="1">
    <source>
        <dbReference type="ARBA" id="ARBA00004229"/>
    </source>
</evidence>
<dbReference type="Proteomes" id="UP000634136">
    <property type="component" value="Unassembled WGS sequence"/>
</dbReference>
<dbReference type="EMBL" id="JAAIUW010000008">
    <property type="protein sequence ID" value="KAF7821777.1"/>
    <property type="molecule type" value="Genomic_DNA"/>
</dbReference>
<evidence type="ECO:0000256" key="4">
    <source>
        <dbReference type="SAM" id="MobiDB-lite"/>
    </source>
</evidence>
<comment type="subcellular location">
    <subcellularLocation>
        <location evidence="1">Plastid</location>
        <location evidence="1">Chloroplast</location>
    </subcellularLocation>
</comment>
<evidence type="ECO:0008006" key="7">
    <source>
        <dbReference type="Google" id="ProtNLM"/>
    </source>
</evidence>
<accession>A0A834TIC1</accession>
<dbReference type="PANTHER" id="PTHR35138:SF1">
    <property type="entry name" value="MYB-LIKE DOMAIN-CONTAINING PROTEIN"/>
    <property type="match status" value="1"/>
</dbReference>
<keyword evidence="6" id="KW-1185">Reference proteome</keyword>
<comment type="caution">
    <text evidence="5">The sequence shown here is derived from an EMBL/GenBank/DDBJ whole genome shotgun (WGS) entry which is preliminary data.</text>
</comment>
<dbReference type="GO" id="GO:0009507">
    <property type="term" value="C:chloroplast"/>
    <property type="evidence" value="ECO:0007669"/>
    <property type="project" value="UniProtKB-SubCell"/>
</dbReference>
<dbReference type="OrthoDB" id="1926316at2759"/>
<reference evidence="5" key="1">
    <citation type="submission" date="2020-09" db="EMBL/GenBank/DDBJ databases">
        <title>Genome-Enabled Discovery of Anthraquinone Biosynthesis in Senna tora.</title>
        <authorList>
            <person name="Kang S.-H."/>
            <person name="Pandey R.P."/>
            <person name="Lee C.-M."/>
            <person name="Sim J.-S."/>
            <person name="Jeong J.-T."/>
            <person name="Choi B.-S."/>
            <person name="Jung M."/>
            <person name="Ginzburg D."/>
            <person name="Zhao K."/>
            <person name="Won S.Y."/>
            <person name="Oh T.-J."/>
            <person name="Yu Y."/>
            <person name="Kim N.-H."/>
            <person name="Lee O.R."/>
            <person name="Lee T.-H."/>
            <person name="Bashyal P."/>
            <person name="Kim T.-S."/>
            <person name="Lee W.-H."/>
            <person name="Kawkins C."/>
            <person name="Kim C.-K."/>
            <person name="Kim J.S."/>
            <person name="Ahn B.O."/>
            <person name="Rhee S.Y."/>
            <person name="Sohng J.K."/>
        </authorList>
    </citation>
    <scope>NUCLEOTIDE SEQUENCE</scope>
    <source>
        <tissue evidence="5">Leaf</tissue>
    </source>
</reference>
<keyword evidence="3" id="KW-0934">Plastid</keyword>
<dbReference type="GO" id="GO:0015031">
    <property type="term" value="P:protein transport"/>
    <property type="evidence" value="ECO:0007669"/>
    <property type="project" value="InterPro"/>
</dbReference>
<dbReference type="InterPro" id="IPR007378">
    <property type="entry name" value="Tic22-like"/>
</dbReference>
<sequence>MALPSELDRKRNHISNFFNSTASNFVSLFNSARAPPSSPLQPSISPVFPSRISLPLLFADSPKQPFDSTQYDSVSSSNSAIKGVSSAAESNSGFPSTVRVSGLNSNRKGGGPAFVGQVFSMCDLSGTGLMAVSTHFDIPFISKRTPEWLKKMFATITKSERNGPVFRFFIDLGDAVSYVKRLNIPSGVVGACRLDLAYEHFKEKPHLFQFVPNEKQVKAANKLLKTIPQNGVGKKVDGVPVFSAQNLDIAIATMDGIKWYTPYFFDKKILDNILEESVDQHFHALIRTRHMQRRRDVIDDNLAAEVIEEMGDSLWEPPEVQEVLDEMGHPSIPLSVISKAAELQFHYTVDKVLLGNRWLRRATGIQPKFPYMVDSFEKRSQASLLRASELNSCLADSKVKDCSEDREFKSPSDYNFRDNTQTSEDPHSKSRLPFNDWLNHLWPKHRQQISGLSKKGVHEDPKQNPFLPKITMVGISTEESGQMSKASLKKTMEDLTRELEKTELDVPGSDISGYKVEDRDPLFVANVGDYYSGLARTGSARWIRGGNN</sequence>
<evidence type="ECO:0000313" key="6">
    <source>
        <dbReference type="Proteomes" id="UP000634136"/>
    </source>
</evidence>
<proteinExistence type="predicted"/>
<dbReference type="Pfam" id="PF04278">
    <property type="entry name" value="Tic22"/>
    <property type="match status" value="1"/>
</dbReference>
<evidence type="ECO:0000313" key="5">
    <source>
        <dbReference type="EMBL" id="KAF7821777.1"/>
    </source>
</evidence>
<organism evidence="5 6">
    <name type="scientific">Senna tora</name>
    <dbReference type="NCBI Taxonomy" id="362788"/>
    <lineage>
        <taxon>Eukaryota</taxon>
        <taxon>Viridiplantae</taxon>
        <taxon>Streptophyta</taxon>
        <taxon>Embryophyta</taxon>
        <taxon>Tracheophyta</taxon>
        <taxon>Spermatophyta</taxon>
        <taxon>Magnoliopsida</taxon>
        <taxon>eudicotyledons</taxon>
        <taxon>Gunneridae</taxon>
        <taxon>Pentapetalae</taxon>
        <taxon>rosids</taxon>
        <taxon>fabids</taxon>
        <taxon>Fabales</taxon>
        <taxon>Fabaceae</taxon>
        <taxon>Caesalpinioideae</taxon>
        <taxon>Cassia clade</taxon>
        <taxon>Senna</taxon>
    </lineage>
</organism>
<protein>
    <recommendedName>
        <fullName evidence="7">Tic22-like family protein</fullName>
    </recommendedName>
</protein>
<dbReference type="AlphaFoldDB" id="A0A834TIC1"/>
<name>A0A834TIC1_9FABA</name>
<dbReference type="PANTHER" id="PTHR35138">
    <property type="entry name" value="OS01G0225300 PROTEIN"/>
    <property type="match status" value="1"/>
</dbReference>
<gene>
    <name evidence="5" type="ORF">G2W53_027232</name>
</gene>
<keyword evidence="2" id="KW-0150">Chloroplast</keyword>